<reference evidence="2 3" key="1">
    <citation type="journal article" date="2018" name="Sci. Rep.">
        <title>Genomic signatures of local adaptation to the degree of environmental predictability in rotifers.</title>
        <authorList>
            <person name="Franch-Gras L."/>
            <person name="Hahn C."/>
            <person name="Garcia-Roger E.M."/>
            <person name="Carmona M.J."/>
            <person name="Serra M."/>
            <person name="Gomez A."/>
        </authorList>
    </citation>
    <scope>NUCLEOTIDE SEQUENCE [LARGE SCALE GENOMIC DNA]</scope>
    <source>
        <strain evidence="2">HYR1</strain>
    </source>
</reference>
<name>A0A3M7P5Z0_BRAPC</name>
<sequence>TTGLIDFKQENRSWRPDPNVQTHQRHQRSELGEPPPVPASSLSGDIRGHARRLSGQASTKCLQWANTFTNGKVNEWKTLPATMTDADSVNKFKDGYDAFHLLFSMCYVQGVTIGDQCYGSSLHIKFYVQGATIMTN</sequence>
<evidence type="ECO:0000313" key="2">
    <source>
        <dbReference type="EMBL" id="RMZ94462.1"/>
    </source>
</evidence>
<evidence type="ECO:0000256" key="1">
    <source>
        <dbReference type="SAM" id="MobiDB-lite"/>
    </source>
</evidence>
<proteinExistence type="predicted"/>
<dbReference type="EMBL" id="REGN01013036">
    <property type="protein sequence ID" value="RMZ94462.1"/>
    <property type="molecule type" value="Genomic_DNA"/>
</dbReference>
<feature type="region of interest" description="Disordered" evidence="1">
    <location>
        <begin position="1"/>
        <end position="49"/>
    </location>
</feature>
<comment type="caution">
    <text evidence="2">The sequence shown here is derived from an EMBL/GenBank/DDBJ whole genome shotgun (WGS) entry which is preliminary data.</text>
</comment>
<gene>
    <name evidence="2" type="ORF">BpHYR1_005503</name>
</gene>
<evidence type="ECO:0000313" key="3">
    <source>
        <dbReference type="Proteomes" id="UP000276133"/>
    </source>
</evidence>
<dbReference type="Proteomes" id="UP000276133">
    <property type="component" value="Unassembled WGS sequence"/>
</dbReference>
<feature type="non-terminal residue" evidence="2">
    <location>
        <position position="1"/>
    </location>
</feature>
<protein>
    <submittedName>
        <fullName evidence="2">Uncharacterized protein</fullName>
    </submittedName>
</protein>
<dbReference type="AlphaFoldDB" id="A0A3M7P5Z0"/>
<organism evidence="2 3">
    <name type="scientific">Brachionus plicatilis</name>
    <name type="common">Marine rotifer</name>
    <name type="synonym">Brachionus muelleri</name>
    <dbReference type="NCBI Taxonomy" id="10195"/>
    <lineage>
        <taxon>Eukaryota</taxon>
        <taxon>Metazoa</taxon>
        <taxon>Spiralia</taxon>
        <taxon>Gnathifera</taxon>
        <taxon>Rotifera</taxon>
        <taxon>Eurotatoria</taxon>
        <taxon>Monogononta</taxon>
        <taxon>Pseudotrocha</taxon>
        <taxon>Ploima</taxon>
        <taxon>Brachionidae</taxon>
        <taxon>Brachionus</taxon>
    </lineage>
</organism>
<keyword evidence="3" id="KW-1185">Reference proteome</keyword>
<accession>A0A3M7P5Z0</accession>